<comment type="caution">
    <text evidence="2">The sequence shown here is derived from an EMBL/GenBank/DDBJ whole genome shotgun (WGS) entry which is preliminary data.</text>
</comment>
<organism evidence="2 3">
    <name type="scientific">Sphingomonas qilianensis</name>
    <dbReference type="NCBI Taxonomy" id="1736690"/>
    <lineage>
        <taxon>Bacteria</taxon>
        <taxon>Pseudomonadati</taxon>
        <taxon>Pseudomonadota</taxon>
        <taxon>Alphaproteobacteria</taxon>
        <taxon>Sphingomonadales</taxon>
        <taxon>Sphingomonadaceae</taxon>
        <taxon>Sphingomonas</taxon>
    </lineage>
</organism>
<feature type="transmembrane region" description="Helical" evidence="1">
    <location>
        <begin position="70"/>
        <end position="88"/>
    </location>
</feature>
<evidence type="ECO:0000256" key="1">
    <source>
        <dbReference type="SAM" id="Phobius"/>
    </source>
</evidence>
<evidence type="ECO:0000313" key="2">
    <source>
        <dbReference type="EMBL" id="MEN2786749.1"/>
    </source>
</evidence>
<proteinExistence type="predicted"/>
<keyword evidence="1" id="KW-1133">Transmembrane helix</keyword>
<keyword evidence="1" id="KW-0812">Transmembrane</keyword>
<feature type="transmembrane region" description="Helical" evidence="1">
    <location>
        <begin position="6"/>
        <end position="25"/>
    </location>
</feature>
<protein>
    <submittedName>
        <fullName evidence="2">Uncharacterized protein</fullName>
    </submittedName>
</protein>
<feature type="transmembrane region" description="Helical" evidence="1">
    <location>
        <begin position="45"/>
        <end position="64"/>
    </location>
</feature>
<dbReference type="RefSeq" id="WP_345864544.1">
    <property type="nucleotide sequence ID" value="NZ_JBDIMF010000003.1"/>
</dbReference>
<keyword evidence="3" id="KW-1185">Reference proteome</keyword>
<keyword evidence="1" id="KW-0472">Membrane</keyword>
<name>A0ABU9XSD1_9SPHN</name>
<dbReference type="EMBL" id="JBDIMF010000003">
    <property type="protein sequence ID" value="MEN2786749.1"/>
    <property type="molecule type" value="Genomic_DNA"/>
</dbReference>
<sequence length="268" mass="29475">MTRLLLIGFSGLAILALTVTFMRSVRQNRLASRAWQALKRAIERFFTAAFGALIGGAILYYICGYVDDDLAKVAGVAGGLLLFPMLLVQRSRDGAGAANLISRERIVTVSVEGAALHAAEPTAPKSRGWLSRPSYQAELAKSDQQLEAAWATAAREAHWLESEVAIARRSCRAFLETAGEYALEVETVEWAVFIRKHVPALVAKCLARCRDGSAGERHSALEALVDSLQQIGAEADRRRSPLRKAQLDAFDIAREHVARRTNRNWFSI</sequence>
<gene>
    <name evidence="2" type="ORF">ABC969_09995</name>
</gene>
<dbReference type="Proteomes" id="UP001404104">
    <property type="component" value="Unassembled WGS sequence"/>
</dbReference>
<reference evidence="2 3" key="1">
    <citation type="submission" date="2024-05" db="EMBL/GenBank/DDBJ databases">
        <authorList>
            <person name="Liu Q."/>
            <person name="Xin Y.-H."/>
        </authorList>
    </citation>
    <scope>NUCLEOTIDE SEQUENCE [LARGE SCALE GENOMIC DNA]</scope>
    <source>
        <strain evidence="2 3">CGMCC 1.15349</strain>
    </source>
</reference>
<evidence type="ECO:0000313" key="3">
    <source>
        <dbReference type="Proteomes" id="UP001404104"/>
    </source>
</evidence>
<accession>A0ABU9XSD1</accession>